<organism evidence="1">
    <name type="scientific">bioreactor metagenome</name>
    <dbReference type="NCBI Taxonomy" id="1076179"/>
    <lineage>
        <taxon>unclassified sequences</taxon>
        <taxon>metagenomes</taxon>
        <taxon>ecological metagenomes</taxon>
    </lineage>
</organism>
<comment type="caution">
    <text evidence="1">The sequence shown here is derived from an EMBL/GenBank/DDBJ whole genome shotgun (WGS) entry which is preliminary data.</text>
</comment>
<evidence type="ECO:0000313" key="1">
    <source>
        <dbReference type="EMBL" id="MPM90696.1"/>
    </source>
</evidence>
<reference evidence="1" key="1">
    <citation type="submission" date="2019-08" db="EMBL/GenBank/DDBJ databases">
        <authorList>
            <person name="Kucharzyk K."/>
            <person name="Murdoch R.W."/>
            <person name="Higgins S."/>
            <person name="Loffler F."/>
        </authorList>
    </citation>
    <scope>NUCLEOTIDE SEQUENCE</scope>
</reference>
<accession>A0A645DN32</accession>
<dbReference type="EMBL" id="VSSQ01037885">
    <property type="protein sequence ID" value="MPM90696.1"/>
    <property type="molecule type" value="Genomic_DNA"/>
</dbReference>
<gene>
    <name evidence="1" type="ORF">SDC9_137818</name>
</gene>
<sequence>MPVKRNGHRVAAAPVEPPPVRRGERPIGVIIRITADRNAVALFIFLRFARGGAEDVRFDIVKAHTQHAVPQGVFGSAPVVEGEAS</sequence>
<dbReference type="AlphaFoldDB" id="A0A645DN32"/>
<protein>
    <submittedName>
        <fullName evidence="1">Uncharacterized protein</fullName>
    </submittedName>
</protein>
<name>A0A645DN32_9ZZZZ</name>
<proteinExistence type="predicted"/>